<dbReference type="GeneID" id="28965932"/>
<dbReference type="RefSeq" id="XP_065824455.1">
    <property type="nucleotide sequence ID" value="XM_065968383.1"/>
</dbReference>
<dbReference type="AlphaFoldDB" id="A0AAJ8KJ83"/>
<organism evidence="2 3">
    <name type="scientific">Kwoniella dejecticola CBS 10117</name>
    <dbReference type="NCBI Taxonomy" id="1296121"/>
    <lineage>
        <taxon>Eukaryota</taxon>
        <taxon>Fungi</taxon>
        <taxon>Dikarya</taxon>
        <taxon>Basidiomycota</taxon>
        <taxon>Agaricomycotina</taxon>
        <taxon>Tremellomycetes</taxon>
        <taxon>Tremellales</taxon>
        <taxon>Cryptococcaceae</taxon>
        <taxon>Kwoniella</taxon>
    </lineage>
</organism>
<protein>
    <submittedName>
        <fullName evidence="2">Uncharacterized protein</fullName>
    </submittedName>
</protein>
<gene>
    <name evidence="2" type="ORF">I303_101631</name>
</gene>
<evidence type="ECO:0000313" key="2">
    <source>
        <dbReference type="EMBL" id="WWC59084.1"/>
    </source>
</evidence>
<feature type="region of interest" description="Disordered" evidence="1">
    <location>
        <begin position="316"/>
        <end position="431"/>
    </location>
</feature>
<dbReference type="EMBL" id="CP144531">
    <property type="protein sequence ID" value="WWC59084.1"/>
    <property type="molecule type" value="Genomic_DNA"/>
</dbReference>
<accession>A0AAJ8KJ83</accession>
<name>A0AAJ8KJ83_9TREE</name>
<dbReference type="KEGG" id="kdj:28965932"/>
<feature type="compositionally biased region" description="Basic and acidic residues" evidence="1">
    <location>
        <begin position="366"/>
        <end position="378"/>
    </location>
</feature>
<reference evidence="2" key="2">
    <citation type="submission" date="2024-02" db="EMBL/GenBank/DDBJ databases">
        <title>Comparative genomics of Cryptococcus and Kwoniella reveals pathogenesis evolution and contrasting modes of karyotype evolution via chromosome fusion or intercentromeric recombination.</title>
        <authorList>
            <person name="Coelho M.A."/>
            <person name="David-Palma M."/>
            <person name="Shea T."/>
            <person name="Bowers K."/>
            <person name="McGinley-Smith S."/>
            <person name="Mohammad A.W."/>
            <person name="Gnirke A."/>
            <person name="Yurkov A.M."/>
            <person name="Nowrousian M."/>
            <person name="Sun S."/>
            <person name="Cuomo C.A."/>
            <person name="Heitman J."/>
        </authorList>
    </citation>
    <scope>NUCLEOTIDE SEQUENCE</scope>
    <source>
        <strain evidence="2">CBS 10117</strain>
    </source>
</reference>
<evidence type="ECO:0000256" key="1">
    <source>
        <dbReference type="SAM" id="MobiDB-lite"/>
    </source>
</evidence>
<keyword evidence="3" id="KW-1185">Reference proteome</keyword>
<proteinExistence type="predicted"/>
<dbReference type="InterPro" id="IPR019341">
    <property type="entry name" value="Alpha/Gamma-adaptin-bd_p34"/>
</dbReference>
<evidence type="ECO:0000313" key="3">
    <source>
        <dbReference type="Proteomes" id="UP000078595"/>
    </source>
</evidence>
<sequence>MPSQNQNTMLLLHPSDVDPIPFLSRLTGSPVDNDPQPTDGADVNWTIDNKYYNADITIHPAPLGRSLDDTGTLMSNWRDVEVVVYIFEKTPVSLPPKLIRLLSTPRDIALAIRTIPNTAANDEDGHDNGNGDSGGIEGDDIIDQTEDAVQVDEMFEEIGMEFIDEVNPMTEEDDERPMEPLEVIRQTLQTHMWPNMTRKPLNIATTSQIPSTISPSSSATSSLNTHIFPETFGTASGNTVPPIGPSGSSFPGLDELRAEIFKADYGDIDRLDKLDDEFGFGGAEPSQDEYARLDEWLDSDDEEDQGQAVYEALEDDADDNGAPSAPQNGSNDAFEHGSASNTPNSHGIADPSDQNGVHASGPSTNREGDWLDNDDTKFDPILSDLPSRAPSALPNIEQKERQEGFEDDFDDFAEYQSGPSNPARRPDLEDPTLALDPTPLLLHLQSVRAELAGVVDEDERRVRAGKEVQQILASLGVGDMGDDLGLDDI</sequence>
<dbReference type="PANTHER" id="PTHR14659">
    <property type="entry name" value="ALPHA- AND GAMMA-ADAPTIN-BINDING PROTEIN P34"/>
    <property type="match status" value="1"/>
</dbReference>
<feature type="compositionally biased region" description="Polar residues" evidence="1">
    <location>
        <begin position="352"/>
        <end position="365"/>
    </location>
</feature>
<dbReference type="PANTHER" id="PTHR14659:SF1">
    <property type="entry name" value="ALPHA- AND GAMMA-ADAPTIN-BINDING PROTEIN P34"/>
    <property type="match status" value="1"/>
</dbReference>
<feature type="region of interest" description="Disordered" evidence="1">
    <location>
        <begin position="119"/>
        <end position="140"/>
    </location>
</feature>
<dbReference type="Proteomes" id="UP000078595">
    <property type="component" value="Chromosome 2"/>
</dbReference>
<reference evidence="2" key="1">
    <citation type="submission" date="2013-07" db="EMBL/GenBank/DDBJ databases">
        <authorList>
            <consortium name="The Broad Institute Genome Sequencing Platform"/>
            <person name="Cuomo C."/>
            <person name="Litvintseva A."/>
            <person name="Chen Y."/>
            <person name="Heitman J."/>
            <person name="Sun S."/>
            <person name="Springer D."/>
            <person name="Dromer F."/>
            <person name="Young S.K."/>
            <person name="Zeng Q."/>
            <person name="Gargeya S."/>
            <person name="Fitzgerald M."/>
            <person name="Abouelleil A."/>
            <person name="Alvarado L."/>
            <person name="Berlin A.M."/>
            <person name="Chapman S.B."/>
            <person name="Dewar J."/>
            <person name="Goldberg J."/>
            <person name="Griggs A."/>
            <person name="Gujja S."/>
            <person name="Hansen M."/>
            <person name="Howarth C."/>
            <person name="Imamovic A."/>
            <person name="Larimer J."/>
            <person name="McCowan C."/>
            <person name="Murphy C."/>
            <person name="Pearson M."/>
            <person name="Priest M."/>
            <person name="Roberts A."/>
            <person name="Saif S."/>
            <person name="Shea T."/>
            <person name="Sykes S."/>
            <person name="Wortman J."/>
            <person name="Nusbaum C."/>
            <person name="Birren B."/>
        </authorList>
    </citation>
    <scope>NUCLEOTIDE SEQUENCE</scope>
    <source>
        <strain evidence="2">CBS 10117</strain>
    </source>
</reference>